<dbReference type="Pfam" id="PF04672">
    <property type="entry name" value="Methyltransf_19"/>
    <property type="match status" value="1"/>
</dbReference>
<dbReference type="GO" id="GO:0008168">
    <property type="term" value="F:methyltransferase activity"/>
    <property type="evidence" value="ECO:0007669"/>
    <property type="project" value="UniProtKB-KW"/>
</dbReference>
<comment type="caution">
    <text evidence="2">The sequence shown here is derived from an EMBL/GenBank/DDBJ whole genome shotgun (WGS) entry which is preliminary data.</text>
</comment>
<dbReference type="EMBL" id="JBGEHV010000004">
    <property type="protein sequence ID" value="MEY8038528.1"/>
    <property type="molecule type" value="Genomic_DNA"/>
</dbReference>
<feature type="region of interest" description="Disordered" evidence="1">
    <location>
        <begin position="1"/>
        <end position="33"/>
    </location>
</feature>
<dbReference type="SUPFAM" id="SSF53335">
    <property type="entry name" value="S-adenosyl-L-methionine-dependent methyltransferases"/>
    <property type="match status" value="1"/>
</dbReference>
<dbReference type="GO" id="GO:0032259">
    <property type="term" value="P:methylation"/>
    <property type="evidence" value="ECO:0007669"/>
    <property type="project" value="UniProtKB-KW"/>
</dbReference>
<dbReference type="InterPro" id="IPR006764">
    <property type="entry name" value="SAM_dep_MeTrfase_SAV2177_type"/>
</dbReference>
<sequence>MVNAQDPTTSPWCAERAPATAPADGPPPRPMDIERPAAARLHDAFLGGSHNLGVDREFAERLAGDLPGIGELFQVDRGFLRRAVEHLLALGIRQFLDLGSGIPTIGHVHEVARRRTADLRVLYVDNEPLTVAHSSALLADEPHAAIIEADCRAPKSVLCSPAAEELLDLDRPLGLLMTSVLHFVPDADDPRGLAAEYRDALAPGSHLVLAHLADDVQPEVAAVLRREYAGTADPLHPRGTGWIEELFGDFEVLAPGAVPLADWRPDPEQVGLARRYRLMHGGVARKP</sequence>
<evidence type="ECO:0000256" key="1">
    <source>
        <dbReference type="SAM" id="MobiDB-lite"/>
    </source>
</evidence>
<dbReference type="Gene3D" id="3.40.50.150">
    <property type="entry name" value="Vaccinia Virus protein VP39"/>
    <property type="match status" value="1"/>
</dbReference>
<dbReference type="EC" id="2.1.1.-" evidence="2"/>
<keyword evidence="3" id="KW-1185">Reference proteome</keyword>
<name>A0ABV4CDD2_9PSEU</name>
<accession>A0ABV4CDD2</accession>
<evidence type="ECO:0000313" key="2">
    <source>
        <dbReference type="EMBL" id="MEY8038528.1"/>
    </source>
</evidence>
<feature type="compositionally biased region" description="Polar residues" evidence="1">
    <location>
        <begin position="1"/>
        <end position="11"/>
    </location>
</feature>
<evidence type="ECO:0000313" key="3">
    <source>
        <dbReference type="Proteomes" id="UP001564626"/>
    </source>
</evidence>
<dbReference type="RefSeq" id="WP_345367883.1">
    <property type="nucleotide sequence ID" value="NZ_BAABII010000020.1"/>
</dbReference>
<dbReference type="InterPro" id="IPR029063">
    <property type="entry name" value="SAM-dependent_MTases_sf"/>
</dbReference>
<dbReference type="PIRSF" id="PIRSF017393">
    <property type="entry name" value="MTase_SAV2177"/>
    <property type="match status" value="1"/>
</dbReference>
<proteinExistence type="predicted"/>
<dbReference type="Proteomes" id="UP001564626">
    <property type="component" value="Unassembled WGS sequence"/>
</dbReference>
<organism evidence="2 3">
    <name type="scientific">Saccharopolyspora cebuensis</name>
    <dbReference type="NCBI Taxonomy" id="418759"/>
    <lineage>
        <taxon>Bacteria</taxon>
        <taxon>Bacillati</taxon>
        <taxon>Actinomycetota</taxon>
        <taxon>Actinomycetes</taxon>
        <taxon>Pseudonocardiales</taxon>
        <taxon>Pseudonocardiaceae</taxon>
        <taxon>Saccharopolyspora</taxon>
    </lineage>
</organism>
<reference evidence="2 3" key="1">
    <citation type="submission" date="2024-08" db="EMBL/GenBank/DDBJ databases">
        <title>Genome mining of Saccharopolyspora cebuensis PGLac3 from Nigerian medicinal plant.</title>
        <authorList>
            <person name="Ezeobiora C.E."/>
            <person name="Igbokwe N.H."/>
            <person name="Amin D.H."/>
            <person name="Mendie U.E."/>
        </authorList>
    </citation>
    <scope>NUCLEOTIDE SEQUENCE [LARGE SCALE GENOMIC DNA]</scope>
    <source>
        <strain evidence="2 3">PGLac3</strain>
    </source>
</reference>
<protein>
    <submittedName>
        <fullName evidence="2">SAM-dependent methyltransferase</fullName>
        <ecNumber evidence="2">2.1.1.-</ecNumber>
    </submittedName>
</protein>
<keyword evidence="2" id="KW-0808">Transferase</keyword>
<gene>
    <name evidence="2" type="ORF">AB8O55_03905</name>
</gene>
<keyword evidence="2" id="KW-0489">Methyltransferase</keyword>